<feature type="transmembrane region" description="Helical" evidence="8">
    <location>
        <begin position="174"/>
        <end position="197"/>
    </location>
</feature>
<evidence type="ECO:0000313" key="11">
    <source>
        <dbReference type="Proteomes" id="UP000317650"/>
    </source>
</evidence>
<comment type="subunit">
    <text evidence="3 8">Homodimer and heterodimers.</text>
</comment>
<proteinExistence type="inferred from homology"/>
<dbReference type="InterPro" id="IPR006459">
    <property type="entry name" value="CASP/CASPL"/>
</dbReference>
<evidence type="ECO:0000256" key="3">
    <source>
        <dbReference type="ARBA" id="ARBA00011489"/>
    </source>
</evidence>
<name>A0A4S8JSM8_MUSBA</name>
<feature type="domain" description="Casparian strip membrane protein" evidence="9">
    <location>
        <begin position="33"/>
        <end position="185"/>
    </location>
</feature>
<gene>
    <name evidence="10" type="ORF">C4D60_Mb05t00380</name>
</gene>
<evidence type="ECO:0000259" key="9">
    <source>
        <dbReference type="Pfam" id="PF04535"/>
    </source>
</evidence>
<accession>A0A4S8JSM8</accession>
<comment type="caution">
    <text evidence="10">The sequence shown here is derived from an EMBL/GenBank/DDBJ whole genome shotgun (WGS) entry which is preliminary data.</text>
</comment>
<protein>
    <recommendedName>
        <fullName evidence="8">CASP-like protein</fullName>
    </recommendedName>
</protein>
<dbReference type="STRING" id="52838.A0A4S8JSM8"/>
<dbReference type="GO" id="GO:0005886">
    <property type="term" value="C:plasma membrane"/>
    <property type="evidence" value="ECO:0007669"/>
    <property type="project" value="UniProtKB-SubCell"/>
</dbReference>
<evidence type="ECO:0000256" key="1">
    <source>
        <dbReference type="ARBA" id="ARBA00004651"/>
    </source>
</evidence>
<evidence type="ECO:0000313" key="10">
    <source>
        <dbReference type="EMBL" id="THU65128.1"/>
    </source>
</evidence>
<dbReference type="PANTHER" id="PTHR36488">
    <property type="entry name" value="CASP-LIKE PROTEIN 1U1"/>
    <property type="match status" value="1"/>
</dbReference>
<reference evidence="10 11" key="1">
    <citation type="journal article" date="2019" name="Nat. Plants">
        <title>Genome sequencing of Musa balbisiana reveals subgenome evolution and function divergence in polyploid bananas.</title>
        <authorList>
            <person name="Yao X."/>
        </authorList>
    </citation>
    <scope>NUCLEOTIDE SEQUENCE [LARGE SCALE GENOMIC DNA]</scope>
    <source>
        <strain evidence="11">cv. DH-PKW</strain>
        <tissue evidence="10">Leaves</tissue>
    </source>
</reference>
<dbReference type="InterPro" id="IPR044173">
    <property type="entry name" value="CASPL"/>
</dbReference>
<keyword evidence="5 8" id="KW-0812">Transmembrane</keyword>
<organism evidence="10 11">
    <name type="scientific">Musa balbisiana</name>
    <name type="common">Banana</name>
    <dbReference type="NCBI Taxonomy" id="52838"/>
    <lineage>
        <taxon>Eukaryota</taxon>
        <taxon>Viridiplantae</taxon>
        <taxon>Streptophyta</taxon>
        <taxon>Embryophyta</taxon>
        <taxon>Tracheophyta</taxon>
        <taxon>Spermatophyta</taxon>
        <taxon>Magnoliopsida</taxon>
        <taxon>Liliopsida</taxon>
        <taxon>Zingiberales</taxon>
        <taxon>Musaceae</taxon>
        <taxon>Musa</taxon>
    </lineage>
</organism>
<dbReference type="AlphaFoldDB" id="A0A4S8JSM8"/>
<evidence type="ECO:0000256" key="7">
    <source>
        <dbReference type="ARBA" id="ARBA00023136"/>
    </source>
</evidence>
<comment type="subcellular location">
    <subcellularLocation>
        <location evidence="1 8">Cell membrane</location>
        <topology evidence="1 8">Multi-pass membrane protein</topology>
    </subcellularLocation>
</comment>
<keyword evidence="11" id="KW-1185">Reference proteome</keyword>
<feature type="transmembrane region" description="Helical" evidence="8">
    <location>
        <begin position="37"/>
        <end position="57"/>
    </location>
</feature>
<feature type="transmembrane region" description="Helical" evidence="8">
    <location>
        <begin position="87"/>
        <end position="111"/>
    </location>
</feature>
<dbReference type="PANTHER" id="PTHR36488:SF8">
    <property type="entry name" value="CASP-LIKE PROTEIN 1U1"/>
    <property type="match status" value="1"/>
</dbReference>
<evidence type="ECO:0000256" key="4">
    <source>
        <dbReference type="ARBA" id="ARBA00022475"/>
    </source>
</evidence>
<keyword evidence="7 8" id="KW-0472">Membrane</keyword>
<dbReference type="InterPro" id="IPR006702">
    <property type="entry name" value="CASP_dom"/>
</dbReference>
<dbReference type="Proteomes" id="UP000317650">
    <property type="component" value="Chromosome 5"/>
</dbReference>
<dbReference type="NCBIfam" id="TIGR01569">
    <property type="entry name" value="A_tha_TIGR01569"/>
    <property type="match status" value="1"/>
</dbReference>
<evidence type="ECO:0000256" key="6">
    <source>
        <dbReference type="ARBA" id="ARBA00022989"/>
    </source>
</evidence>
<evidence type="ECO:0000256" key="2">
    <source>
        <dbReference type="ARBA" id="ARBA00007651"/>
    </source>
</evidence>
<sequence>MESQFRPGFDVSQGAGGRASKFGDVVAPPSSTQLPGIILRIVAIVLTFISAVVMGAARQTTTVTGIDAETGLLTSITVTVKSTYSAAYVYFVVANALVFFYSVVSLVLSMVNKARLTSMSLPFSIADLLMVVLLFSSNGAAAAISVVAENGQQNLAGWDKICNLVGGLCARVNAAIVLSMLASVAYVILVVFGMANLRRSQ</sequence>
<keyword evidence="6 8" id="KW-1133">Transmembrane helix</keyword>
<dbReference type="EMBL" id="PYDT01000003">
    <property type="protein sequence ID" value="THU65128.1"/>
    <property type="molecule type" value="Genomic_DNA"/>
</dbReference>
<dbReference type="Pfam" id="PF04535">
    <property type="entry name" value="CASP_dom"/>
    <property type="match status" value="1"/>
</dbReference>
<evidence type="ECO:0000256" key="5">
    <source>
        <dbReference type="ARBA" id="ARBA00022692"/>
    </source>
</evidence>
<comment type="similarity">
    <text evidence="2 8">Belongs to the Casparian strip membrane proteins (CASP) family.</text>
</comment>
<keyword evidence="4 8" id="KW-1003">Cell membrane</keyword>
<feature type="transmembrane region" description="Helical" evidence="8">
    <location>
        <begin position="123"/>
        <end position="148"/>
    </location>
</feature>
<evidence type="ECO:0000256" key="8">
    <source>
        <dbReference type="RuleBase" id="RU361233"/>
    </source>
</evidence>